<evidence type="ECO:0000256" key="5">
    <source>
        <dbReference type="ARBA" id="ARBA00022558"/>
    </source>
</evidence>
<feature type="domain" description="PapC N-terminal" evidence="12">
    <location>
        <begin position="24"/>
        <end position="157"/>
    </location>
</feature>
<keyword evidence="5 10" id="KW-1029">Fimbrium biogenesis</keyword>
<dbReference type="Proteomes" id="UP000295055">
    <property type="component" value="Unassembled WGS sequence"/>
</dbReference>
<dbReference type="Pfam" id="PF00577">
    <property type="entry name" value="Usher"/>
    <property type="match status" value="1"/>
</dbReference>
<reference evidence="13 14" key="1">
    <citation type="submission" date="2019-03" db="EMBL/GenBank/DDBJ databases">
        <title>Genomic analyses of the natural microbiome of Caenorhabditis elegans.</title>
        <authorList>
            <person name="Samuel B."/>
        </authorList>
    </citation>
    <scope>NUCLEOTIDE SEQUENCE [LARGE SCALE GENOMIC DNA]</scope>
    <source>
        <strain evidence="13 14">JUb102</strain>
    </source>
</reference>
<keyword evidence="6 10" id="KW-0812">Transmembrane</keyword>
<evidence type="ECO:0000256" key="9">
    <source>
        <dbReference type="ARBA" id="ARBA00023237"/>
    </source>
</evidence>
<gene>
    <name evidence="13" type="ORF">EC835_10821</name>
</gene>
<keyword evidence="3 10" id="KW-0813">Transport</keyword>
<dbReference type="EMBL" id="SMAS01000008">
    <property type="protein sequence ID" value="TCT30872.1"/>
    <property type="molecule type" value="Genomic_DNA"/>
</dbReference>
<evidence type="ECO:0000256" key="1">
    <source>
        <dbReference type="ARBA" id="ARBA00004571"/>
    </source>
</evidence>
<dbReference type="OrthoDB" id="6554712at2"/>
<dbReference type="Gene3D" id="2.60.40.2610">
    <property type="entry name" value="Outer membrane usher protein FimD, plug domain"/>
    <property type="match status" value="1"/>
</dbReference>
<keyword evidence="8 10" id="KW-0472">Membrane</keyword>
<evidence type="ECO:0000256" key="3">
    <source>
        <dbReference type="ARBA" id="ARBA00022448"/>
    </source>
</evidence>
<dbReference type="GO" id="GO:0015473">
    <property type="term" value="F:fimbrial usher porin activity"/>
    <property type="evidence" value="ECO:0007669"/>
    <property type="project" value="InterPro"/>
</dbReference>
<accession>A0A4R3NGS0</accession>
<dbReference type="NCBIfam" id="NF011760">
    <property type="entry name" value="PRK15213.1"/>
    <property type="match status" value="1"/>
</dbReference>
<dbReference type="InterPro" id="IPR018030">
    <property type="entry name" value="Fimbrial_membr_usher_CS"/>
</dbReference>
<proteinExistence type="inferred from homology"/>
<dbReference type="Pfam" id="PF13954">
    <property type="entry name" value="PapC_N"/>
    <property type="match status" value="1"/>
</dbReference>
<dbReference type="Gene3D" id="2.60.40.3110">
    <property type="match status" value="1"/>
</dbReference>
<evidence type="ECO:0000256" key="10">
    <source>
        <dbReference type="RuleBase" id="RU003884"/>
    </source>
</evidence>
<keyword evidence="7 11" id="KW-0732">Signal</keyword>
<evidence type="ECO:0000313" key="14">
    <source>
        <dbReference type="Proteomes" id="UP000295055"/>
    </source>
</evidence>
<feature type="chain" id="PRO_5020549802" evidence="11">
    <location>
        <begin position="23"/>
        <end position="791"/>
    </location>
</feature>
<dbReference type="PANTHER" id="PTHR30451:SF21">
    <property type="entry name" value="FIMBRIAL USHER DOMAIN-CONTAINING PROTEIN YDET-RELATED"/>
    <property type="match status" value="1"/>
</dbReference>
<protein>
    <submittedName>
        <fullName evidence="13">Outer membrane usher protein FimD/PapC</fullName>
    </submittedName>
</protein>
<comment type="similarity">
    <text evidence="2 10">Belongs to the fimbrial export usher family.</text>
</comment>
<evidence type="ECO:0000256" key="2">
    <source>
        <dbReference type="ARBA" id="ARBA00008064"/>
    </source>
</evidence>
<dbReference type="RefSeq" id="WP_132496821.1">
    <property type="nucleotide sequence ID" value="NZ_SMAS01000008.1"/>
</dbReference>
<dbReference type="GO" id="GO:0009297">
    <property type="term" value="P:pilus assembly"/>
    <property type="evidence" value="ECO:0007669"/>
    <property type="project" value="InterPro"/>
</dbReference>
<dbReference type="PANTHER" id="PTHR30451">
    <property type="entry name" value="OUTER MEMBRANE USHER PROTEIN"/>
    <property type="match status" value="1"/>
</dbReference>
<dbReference type="InterPro" id="IPR037224">
    <property type="entry name" value="PapC_N_sf"/>
</dbReference>
<evidence type="ECO:0000256" key="4">
    <source>
        <dbReference type="ARBA" id="ARBA00022452"/>
    </source>
</evidence>
<evidence type="ECO:0000256" key="7">
    <source>
        <dbReference type="ARBA" id="ARBA00022729"/>
    </source>
</evidence>
<dbReference type="AlphaFoldDB" id="A0A4R3NGS0"/>
<dbReference type="InterPro" id="IPR042186">
    <property type="entry name" value="FimD_plug_dom"/>
</dbReference>
<evidence type="ECO:0000256" key="8">
    <source>
        <dbReference type="ARBA" id="ARBA00023136"/>
    </source>
</evidence>
<dbReference type="InterPro" id="IPR025885">
    <property type="entry name" value="PapC_N"/>
</dbReference>
<evidence type="ECO:0000259" key="12">
    <source>
        <dbReference type="Pfam" id="PF13954"/>
    </source>
</evidence>
<comment type="subcellular location">
    <subcellularLocation>
        <location evidence="1 10">Cell outer membrane</location>
        <topology evidence="1 10">Multi-pass membrane protein</topology>
    </subcellularLocation>
</comment>
<dbReference type="SUPFAM" id="SSF141729">
    <property type="entry name" value="FimD N-terminal domain-like"/>
    <property type="match status" value="1"/>
</dbReference>
<organism evidence="13 14">
    <name type="scientific">Providencia alcalifaciens</name>
    <dbReference type="NCBI Taxonomy" id="126385"/>
    <lineage>
        <taxon>Bacteria</taxon>
        <taxon>Pseudomonadati</taxon>
        <taxon>Pseudomonadota</taxon>
        <taxon>Gammaproteobacteria</taxon>
        <taxon>Enterobacterales</taxon>
        <taxon>Morganellaceae</taxon>
        <taxon>Providencia</taxon>
    </lineage>
</organism>
<evidence type="ECO:0000256" key="6">
    <source>
        <dbReference type="ARBA" id="ARBA00022692"/>
    </source>
</evidence>
<dbReference type="GO" id="GO:0009279">
    <property type="term" value="C:cell outer membrane"/>
    <property type="evidence" value="ECO:0007669"/>
    <property type="project" value="UniProtKB-SubCell"/>
</dbReference>
<evidence type="ECO:0000256" key="11">
    <source>
        <dbReference type="SAM" id="SignalP"/>
    </source>
</evidence>
<keyword evidence="4" id="KW-1134">Transmembrane beta strand</keyword>
<comment type="caution">
    <text evidence="13">The sequence shown here is derived from an EMBL/GenBank/DDBJ whole genome shotgun (WGS) entry which is preliminary data.</text>
</comment>
<dbReference type="InterPro" id="IPR000015">
    <property type="entry name" value="Fimb_usher"/>
</dbReference>
<dbReference type="PROSITE" id="PS01151">
    <property type="entry name" value="FIMBRIAL_USHER"/>
    <property type="match status" value="1"/>
</dbReference>
<keyword evidence="9 10" id="KW-0998">Cell outer membrane</keyword>
<dbReference type="Gene3D" id="3.10.20.410">
    <property type="match status" value="1"/>
</dbReference>
<sequence length="791" mass="88407">MRLKPVNAFILSLLVSPFCVYANLNMDFLHGGVQSQAASIFDDSVKYPEGHYIVEVIFNRHPMGKKELIILTKDRENLCLNTTWINELSLPINLSLFENEFDAERNCYNLGHYPGVKIDFDNAKQVLTFNIPQVALDNSKNQQEWDYGIPGIKVNYSGYVSKTTSANTQLYGDFDLYSNFGRWVGYVRSSYLKDSGTETSEATISTAMKSIQGSFIAGKTITSMTMLPNFVFYGMALRSEKNMRPWEMRGYAPVISGVVSSNAKITISQNGYVLSSQVVPAGAYQLNDISPVSNGDLTITVEEDNGTKTVRYVPVATLPSLLRANEMDYNLIIGERELAGKRESHPFLLGALDYGFTYFTLQTAGILHSDYQSAGIGLSKEFGQFGAVSFNVNAANSHFQKQTPTSPDAQQSGISYMLKYANSLSNTTNLQLLTYRYTGKEYVDFNEFNQNALYQRSNRKERYETIISQNFDNSFISLSGWVQTYRNRIRNEIGANVTYNTAFKGIDFSVSADYQKLNDHDRDNYAISVGVNIPFSVFDKNHFWTNSVSYDRDNKASFNSGIAGNINEKVNYSVNTSKDRDSWSNSAYFGFNQDWVNTGVAIAQNQHQTTGSINASGSLLATQQTGLFLTNVRQDTVAIANIKNIGNIVFNDSPPTDRHGNTVIGVSPYIENNLKINTEEVPNNVELLDSVQRVVPTDKAIVYREFKYSTIHRYILRLKKKNGEFVSAGSSARTENNDYVGFVSNGGVLLLNLLSQPNAIFITSSNDEVCTLNMNGVEPNENQIMEIECND</sequence>
<feature type="signal peptide" evidence="11">
    <location>
        <begin position="1"/>
        <end position="22"/>
    </location>
</feature>
<name>A0A4R3NGS0_9GAMM</name>
<evidence type="ECO:0000313" key="13">
    <source>
        <dbReference type="EMBL" id="TCT30872.1"/>
    </source>
</evidence>